<evidence type="ECO:0000313" key="1">
    <source>
        <dbReference type="EMBL" id="XBS90423.1"/>
    </source>
</evidence>
<dbReference type="EMBL" id="CP157948">
    <property type="protein sequence ID" value="XBS90423.1"/>
    <property type="molecule type" value="Genomic_DNA"/>
</dbReference>
<reference evidence="1" key="1">
    <citation type="submission" date="2024-06" db="EMBL/GenBank/DDBJ databases">
        <authorList>
            <person name="Sun Y."/>
        </authorList>
    </citation>
    <scope>NUCLEOTIDE SEQUENCE</scope>
    <source>
        <strain evidence="1">IGA1.0</strain>
    </source>
</reference>
<evidence type="ECO:0008006" key="2">
    <source>
        <dbReference type="Google" id="ProtNLM"/>
    </source>
</evidence>
<sequence length="165" mass="18135">MKRAQRRNLFLLLGVLVLLGVAGWQLQRDASRETGPLTMLDPATITQISLTLPGAAPLDYRKHDDGHWWRTDGTPGRVAKDDRLDDLAGIAAAHVLSWRPASDFDPAKIGLQPPRAVLVLDGERLEFGESSVTGPQHYVRVGDRVALVSSRYMPRSPAIAVTELH</sequence>
<gene>
    <name evidence="1" type="ORF">ABNK63_01920</name>
</gene>
<dbReference type="AlphaFoldDB" id="A0AAU7QP88"/>
<accession>A0AAU7QP88</accession>
<protein>
    <recommendedName>
        <fullName evidence="2">DUF4340 domain-containing protein</fullName>
    </recommendedName>
</protein>
<dbReference type="RefSeq" id="WP_350016541.1">
    <property type="nucleotide sequence ID" value="NZ_CP157948.1"/>
</dbReference>
<proteinExistence type="predicted"/>
<organism evidence="1">
    <name type="scientific">Rhodanobacter sp. IGA1.0</name>
    <dbReference type="NCBI Taxonomy" id="3158582"/>
    <lineage>
        <taxon>Bacteria</taxon>
        <taxon>Pseudomonadati</taxon>
        <taxon>Pseudomonadota</taxon>
        <taxon>Gammaproteobacteria</taxon>
        <taxon>Lysobacterales</taxon>
        <taxon>Rhodanobacteraceae</taxon>
        <taxon>Rhodanobacter</taxon>
    </lineage>
</organism>
<name>A0AAU7QP88_9GAMM</name>